<gene>
    <name evidence="2" type="ORF">EDD59_10814</name>
</gene>
<dbReference type="Gene3D" id="3.40.225.10">
    <property type="entry name" value="Class II aldolase/adducin N-terminal domain"/>
    <property type="match status" value="1"/>
</dbReference>
<evidence type="ECO:0000313" key="3">
    <source>
        <dbReference type="Proteomes" id="UP000295726"/>
    </source>
</evidence>
<name>A0A4R3K8T6_9FIRM</name>
<organism evidence="2 3">
    <name type="scientific">Muricomes intestini</name>
    <dbReference type="NCBI Taxonomy" id="1796634"/>
    <lineage>
        <taxon>Bacteria</taxon>
        <taxon>Bacillati</taxon>
        <taxon>Bacillota</taxon>
        <taxon>Clostridia</taxon>
        <taxon>Lachnospirales</taxon>
        <taxon>Lachnospiraceae</taxon>
        <taxon>Muricomes</taxon>
    </lineage>
</organism>
<dbReference type="InterPro" id="IPR001303">
    <property type="entry name" value="Aldolase_II/adducin_N"/>
</dbReference>
<sequence>MFPAALPGVFNEIYWMQGVGSVSLLTLKRKSLFLGANHGAVCVGKTLDDAFSKVAWMEQACEKAYYTLLAAKKQ</sequence>
<dbReference type="EMBL" id="SLZZ01000008">
    <property type="protein sequence ID" value="TCS79434.1"/>
    <property type="molecule type" value="Genomic_DNA"/>
</dbReference>
<accession>A0A4R3K8T6</accession>
<dbReference type="RefSeq" id="WP_132380393.1">
    <property type="nucleotide sequence ID" value="NZ_DAISCH010000047.1"/>
</dbReference>
<dbReference type="Proteomes" id="UP000295726">
    <property type="component" value="Unassembled WGS sequence"/>
</dbReference>
<dbReference type="Pfam" id="PF00596">
    <property type="entry name" value="Aldolase_II"/>
    <property type="match status" value="1"/>
</dbReference>
<protein>
    <submittedName>
        <fullName evidence="2">Class II aldolase/adducin N-terminal domain-containing protein</fullName>
    </submittedName>
</protein>
<dbReference type="SUPFAM" id="SSF53639">
    <property type="entry name" value="AraD/HMP-PK domain-like"/>
    <property type="match status" value="1"/>
</dbReference>
<dbReference type="InterPro" id="IPR036409">
    <property type="entry name" value="Aldolase_II/adducin_N_sf"/>
</dbReference>
<evidence type="ECO:0000259" key="1">
    <source>
        <dbReference type="Pfam" id="PF00596"/>
    </source>
</evidence>
<keyword evidence="3" id="KW-1185">Reference proteome</keyword>
<reference evidence="2 3" key="1">
    <citation type="submission" date="2019-03" db="EMBL/GenBank/DDBJ databases">
        <title>Genomic Encyclopedia of Type Strains, Phase IV (KMG-IV): sequencing the most valuable type-strain genomes for metagenomic binning, comparative biology and taxonomic classification.</title>
        <authorList>
            <person name="Goeker M."/>
        </authorList>
    </citation>
    <scope>NUCLEOTIDE SEQUENCE [LARGE SCALE GENOMIC DNA]</scope>
    <source>
        <strain evidence="2 3">DSM 29489</strain>
    </source>
</reference>
<proteinExistence type="predicted"/>
<comment type="caution">
    <text evidence="2">The sequence shown here is derived from an EMBL/GenBank/DDBJ whole genome shotgun (WGS) entry which is preliminary data.</text>
</comment>
<evidence type="ECO:0000313" key="2">
    <source>
        <dbReference type="EMBL" id="TCS79434.1"/>
    </source>
</evidence>
<dbReference type="OrthoDB" id="9794581at2"/>
<dbReference type="AlphaFoldDB" id="A0A4R3K8T6"/>
<feature type="domain" description="Class II aldolase/adducin N-terminal" evidence="1">
    <location>
        <begin position="27"/>
        <end position="63"/>
    </location>
</feature>